<dbReference type="InterPro" id="IPR006032">
    <property type="entry name" value="Ribosomal_uS12"/>
</dbReference>
<dbReference type="SUPFAM" id="SSF50249">
    <property type="entry name" value="Nucleic acid-binding proteins"/>
    <property type="match status" value="1"/>
</dbReference>
<dbReference type="EMBL" id="JABFAC010237942">
    <property type="protein sequence ID" value="MBA0634394.1"/>
    <property type="molecule type" value="Genomic_DNA"/>
</dbReference>
<proteinExistence type="inferred from homology"/>
<dbReference type="PRINTS" id="PR01034">
    <property type="entry name" value="RIBOSOMALS12"/>
</dbReference>
<gene>
    <name evidence="4" type="ORF">Godav_024538</name>
</gene>
<keyword evidence="3" id="KW-0687">Ribonucleoprotein</keyword>
<dbReference type="InterPro" id="IPR005679">
    <property type="entry name" value="Ribosomal_uS12_bac"/>
</dbReference>
<name>A0A7J8T7M0_GOSDV</name>
<dbReference type="GO" id="GO:0015935">
    <property type="term" value="C:small ribosomal subunit"/>
    <property type="evidence" value="ECO:0007669"/>
    <property type="project" value="InterPro"/>
</dbReference>
<keyword evidence="5" id="KW-1185">Reference proteome</keyword>
<accession>A0A7J8T7M0</accession>
<evidence type="ECO:0008006" key="6">
    <source>
        <dbReference type="Google" id="ProtNLM"/>
    </source>
</evidence>
<reference evidence="4 5" key="1">
    <citation type="journal article" date="2019" name="Genome Biol. Evol.">
        <title>Insights into the evolution of the New World diploid cottons (Gossypium, subgenus Houzingenia) based on genome sequencing.</title>
        <authorList>
            <person name="Grover C.E."/>
            <person name="Arick M.A. 2nd"/>
            <person name="Thrash A."/>
            <person name="Conover J.L."/>
            <person name="Sanders W.S."/>
            <person name="Peterson D.G."/>
            <person name="Frelichowski J.E."/>
            <person name="Scheffler J.A."/>
            <person name="Scheffler B.E."/>
            <person name="Wendel J.F."/>
        </authorList>
    </citation>
    <scope>NUCLEOTIDE SEQUENCE [LARGE SCALE GENOMIC DNA]</scope>
    <source>
        <strain evidence="4">27</strain>
        <tissue evidence="4">Leaf</tissue>
    </source>
</reference>
<evidence type="ECO:0000313" key="4">
    <source>
        <dbReference type="EMBL" id="MBA0634394.1"/>
    </source>
</evidence>
<dbReference type="AlphaFoldDB" id="A0A7J8T7M0"/>
<organism evidence="4 5">
    <name type="scientific">Gossypium davidsonii</name>
    <name type="common">Davidson's cotton</name>
    <name type="synonym">Gossypium klotzschianum subsp. davidsonii</name>
    <dbReference type="NCBI Taxonomy" id="34287"/>
    <lineage>
        <taxon>Eukaryota</taxon>
        <taxon>Viridiplantae</taxon>
        <taxon>Streptophyta</taxon>
        <taxon>Embryophyta</taxon>
        <taxon>Tracheophyta</taxon>
        <taxon>Spermatophyta</taxon>
        <taxon>Magnoliopsida</taxon>
        <taxon>eudicotyledons</taxon>
        <taxon>Gunneridae</taxon>
        <taxon>Pentapetalae</taxon>
        <taxon>rosids</taxon>
        <taxon>malvids</taxon>
        <taxon>Malvales</taxon>
        <taxon>Malvaceae</taxon>
        <taxon>Malvoideae</taxon>
        <taxon>Gossypium</taxon>
    </lineage>
</organism>
<evidence type="ECO:0000256" key="3">
    <source>
        <dbReference type="ARBA" id="ARBA00023274"/>
    </source>
</evidence>
<evidence type="ECO:0000256" key="2">
    <source>
        <dbReference type="ARBA" id="ARBA00022980"/>
    </source>
</evidence>
<dbReference type="Gene3D" id="2.40.50.140">
    <property type="entry name" value="Nucleic acid-binding proteins"/>
    <property type="match status" value="1"/>
</dbReference>
<protein>
    <recommendedName>
        <fullName evidence="6">Ribosomal protein S12</fullName>
    </recommendedName>
</protein>
<dbReference type="Proteomes" id="UP000593561">
    <property type="component" value="Unassembled WGS sequence"/>
</dbReference>
<keyword evidence="2" id="KW-0689">Ribosomal protein</keyword>
<comment type="caution">
    <text evidence="4">The sequence shown here is derived from an EMBL/GenBank/DDBJ whole genome shotgun (WGS) entry which is preliminary data.</text>
</comment>
<dbReference type="Pfam" id="PF00164">
    <property type="entry name" value="Ribosom_S12_S23"/>
    <property type="match status" value="1"/>
</dbReference>
<dbReference type="GO" id="GO:0003735">
    <property type="term" value="F:structural constituent of ribosome"/>
    <property type="evidence" value="ECO:0007669"/>
    <property type="project" value="InterPro"/>
</dbReference>
<evidence type="ECO:0000256" key="1">
    <source>
        <dbReference type="ARBA" id="ARBA00005657"/>
    </source>
</evidence>
<sequence length="47" mass="5426">MILFEITAYIHGINHNSQEHSVVLVRGRRVKDLPDVRYHIVRGSLDA</sequence>
<comment type="similarity">
    <text evidence="1">Belongs to the universal ribosomal protein uS12 family.</text>
</comment>
<dbReference type="PANTHER" id="PTHR11652">
    <property type="entry name" value="30S RIBOSOMAL PROTEIN S12 FAMILY MEMBER"/>
    <property type="match status" value="1"/>
</dbReference>
<dbReference type="GO" id="GO:0006412">
    <property type="term" value="P:translation"/>
    <property type="evidence" value="ECO:0007669"/>
    <property type="project" value="InterPro"/>
</dbReference>
<dbReference type="InterPro" id="IPR012340">
    <property type="entry name" value="NA-bd_OB-fold"/>
</dbReference>
<evidence type="ECO:0000313" key="5">
    <source>
        <dbReference type="Proteomes" id="UP000593561"/>
    </source>
</evidence>
<feature type="non-terminal residue" evidence="4">
    <location>
        <position position="47"/>
    </location>
</feature>